<proteinExistence type="predicted"/>
<organism evidence="1 2">
    <name type="scientific">Fundicoccus culcitae</name>
    <dbReference type="NCBI Taxonomy" id="2969821"/>
    <lineage>
        <taxon>Bacteria</taxon>
        <taxon>Bacillati</taxon>
        <taxon>Bacillota</taxon>
        <taxon>Bacilli</taxon>
        <taxon>Lactobacillales</taxon>
        <taxon>Aerococcaceae</taxon>
        <taxon>Fundicoccus</taxon>
    </lineage>
</organism>
<dbReference type="Proteomes" id="UP001315967">
    <property type="component" value="Chromosome"/>
</dbReference>
<evidence type="ECO:0000313" key="1">
    <source>
        <dbReference type="EMBL" id="UUX34508.1"/>
    </source>
</evidence>
<dbReference type="EMBL" id="CP102453">
    <property type="protein sequence ID" value="UUX34508.1"/>
    <property type="molecule type" value="Genomic_DNA"/>
</dbReference>
<evidence type="ECO:0000313" key="2">
    <source>
        <dbReference type="Proteomes" id="UP001315967"/>
    </source>
</evidence>
<protein>
    <recommendedName>
        <fullName evidence="3">AP2 domain-containing protein</fullName>
    </recommendedName>
</protein>
<dbReference type="RefSeq" id="WP_313794009.1">
    <property type="nucleotide sequence ID" value="NZ_CP102453.1"/>
</dbReference>
<sequence>MTKKVYTVFWENNLSGELKQHGTFKSYEDATAAIKAWWEMHEYQPTKFKEKPNGHVTRIEYGHRDYVYKIVEHELVGKLPSTSYKQLKQGQVEDQRKKLNLSHDDGLLFDQLPEPRRDRIIVAMGDINAARNYTYDHKGKPITKFK</sequence>
<accession>A0ABY5P6Y8</accession>
<keyword evidence="2" id="KW-1185">Reference proteome</keyword>
<name>A0ABY5P6Y8_9LACT</name>
<evidence type="ECO:0008006" key="3">
    <source>
        <dbReference type="Google" id="ProtNLM"/>
    </source>
</evidence>
<reference evidence="1 2" key="1">
    <citation type="submission" date="2022-08" db="EMBL/GenBank/DDBJ databases">
        <title>Aerococcaceae sp. nov isolated from spoiled eye mask.</title>
        <authorList>
            <person name="Zhou G."/>
            <person name="Xie X.-B."/>
            <person name="Shi Q.-S."/>
            <person name="Wang Y.-S."/>
            <person name="Wen X."/>
            <person name="Peng H."/>
            <person name="Yang X.-J."/>
            <person name="Tao H.-B."/>
            <person name="Huang X.-M."/>
        </authorList>
    </citation>
    <scope>NUCLEOTIDE SEQUENCE [LARGE SCALE GENOMIC DNA]</scope>
    <source>
        <strain evidence="2">DM20194951</strain>
    </source>
</reference>
<gene>
    <name evidence="1" type="ORF">NRE15_02335</name>
</gene>